<reference evidence="3 4" key="1">
    <citation type="submission" date="2024-10" db="EMBL/GenBank/DDBJ databases">
        <authorList>
            <person name="Kim D."/>
        </authorList>
    </citation>
    <scope>NUCLEOTIDE SEQUENCE [LARGE SCALE GENOMIC DNA]</scope>
    <source>
        <strain evidence="3">BH-2024</strain>
    </source>
</reference>
<sequence length="322" mass="34633">MRFFCCPFIAHFAFLSNAFCQLHNANFYGPQFALPSSVGPEFGPPRPVLYAKSLWPFPSSFGSSFADPSIAYQYPQNSAAGAFAPAPSPIYQNLPIWPTLPQPRHNQPIGLNELIAQLSLSIVRSLAQILAEREMGAAEGIGGTVPRHEAKAEKDLDTPLEGTAAAENGKQQRNSEEGKSRRIENGQIPVVQSNTKYDYGLKAGLFVGHYGTSESIVSPFGPYGTLNSQIGGSYGGLSQWPIVFGRPQPSKSANGAVRTQSMQMPTTTKWQRQTKQRQNWGGTGSATSTPAQMKGEGTVVQIPLGENIQGGNGGGREMGENE</sequence>
<gene>
    <name evidence="3" type="ORF">niasHT_004641</name>
</gene>
<feature type="region of interest" description="Disordered" evidence="1">
    <location>
        <begin position="141"/>
        <end position="189"/>
    </location>
</feature>
<evidence type="ECO:0000313" key="3">
    <source>
        <dbReference type="EMBL" id="KAL3123469.1"/>
    </source>
</evidence>
<feature type="chain" id="PRO_5044887884" evidence="2">
    <location>
        <begin position="21"/>
        <end position="322"/>
    </location>
</feature>
<proteinExistence type="predicted"/>
<feature type="region of interest" description="Disordered" evidence="1">
    <location>
        <begin position="249"/>
        <end position="322"/>
    </location>
</feature>
<dbReference type="Proteomes" id="UP001620626">
    <property type="component" value="Unassembled WGS sequence"/>
</dbReference>
<protein>
    <submittedName>
        <fullName evidence="3">Uncharacterized protein</fullName>
    </submittedName>
</protein>
<name>A0ABD2M7L9_9BILA</name>
<keyword evidence="4" id="KW-1185">Reference proteome</keyword>
<feature type="compositionally biased region" description="Polar residues" evidence="1">
    <location>
        <begin position="249"/>
        <end position="265"/>
    </location>
</feature>
<accession>A0ABD2M7L9</accession>
<dbReference type="AlphaFoldDB" id="A0ABD2M7L9"/>
<organism evidence="3 4">
    <name type="scientific">Heterodera trifolii</name>
    <dbReference type="NCBI Taxonomy" id="157864"/>
    <lineage>
        <taxon>Eukaryota</taxon>
        <taxon>Metazoa</taxon>
        <taxon>Ecdysozoa</taxon>
        <taxon>Nematoda</taxon>
        <taxon>Chromadorea</taxon>
        <taxon>Rhabditida</taxon>
        <taxon>Tylenchina</taxon>
        <taxon>Tylenchomorpha</taxon>
        <taxon>Tylenchoidea</taxon>
        <taxon>Heteroderidae</taxon>
        <taxon>Heteroderinae</taxon>
        <taxon>Heterodera</taxon>
    </lineage>
</organism>
<feature type="compositionally biased region" description="Low complexity" evidence="1">
    <location>
        <begin position="266"/>
        <end position="278"/>
    </location>
</feature>
<keyword evidence="2" id="KW-0732">Signal</keyword>
<comment type="caution">
    <text evidence="3">The sequence shown here is derived from an EMBL/GenBank/DDBJ whole genome shotgun (WGS) entry which is preliminary data.</text>
</comment>
<evidence type="ECO:0000256" key="1">
    <source>
        <dbReference type="SAM" id="MobiDB-lite"/>
    </source>
</evidence>
<evidence type="ECO:0000256" key="2">
    <source>
        <dbReference type="SAM" id="SignalP"/>
    </source>
</evidence>
<feature type="compositionally biased region" description="Basic and acidic residues" evidence="1">
    <location>
        <begin position="146"/>
        <end position="157"/>
    </location>
</feature>
<evidence type="ECO:0000313" key="4">
    <source>
        <dbReference type="Proteomes" id="UP001620626"/>
    </source>
</evidence>
<feature type="compositionally biased region" description="Basic and acidic residues" evidence="1">
    <location>
        <begin position="173"/>
        <end position="184"/>
    </location>
</feature>
<feature type="signal peptide" evidence="2">
    <location>
        <begin position="1"/>
        <end position="20"/>
    </location>
</feature>
<dbReference type="EMBL" id="JBICBT010000101">
    <property type="protein sequence ID" value="KAL3123469.1"/>
    <property type="molecule type" value="Genomic_DNA"/>
</dbReference>